<gene>
    <name evidence="3" type="ORF">M6D93_09515</name>
</gene>
<feature type="domain" description="DnaJ homologue subfamily C member 28 conserved" evidence="2">
    <location>
        <begin position="14"/>
        <end position="83"/>
    </location>
</feature>
<feature type="compositionally biased region" description="Low complexity" evidence="1">
    <location>
        <begin position="139"/>
        <end position="157"/>
    </location>
</feature>
<protein>
    <submittedName>
        <fullName evidence="3">DUF1992 domain-containing protein</fullName>
    </submittedName>
</protein>
<evidence type="ECO:0000256" key="1">
    <source>
        <dbReference type="SAM" id="MobiDB-lite"/>
    </source>
</evidence>
<dbReference type="Pfam" id="PF09350">
    <property type="entry name" value="DJC28_CD"/>
    <property type="match status" value="1"/>
</dbReference>
<evidence type="ECO:0000313" key="3">
    <source>
        <dbReference type="EMBL" id="UQX90219.1"/>
    </source>
</evidence>
<proteinExistence type="predicted"/>
<accession>A0ABY4R6V6</accession>
<feature type="region of interest" description="Disordered" evidence="1">
    <location>
        <begin position="137"/>
        <end position="170"/>
    </location>
</feature>
<evidence type="ECO:0000259" key="2">
    <source>
        <dbReference type="Pfam" id="PF09350"/>
    </source>
</evidence>
<keyword evidence="4" id="KW-1185">Reference proteome</keyword>
<organism evidence="3 4">
    <name type="scientific">Jatrophihabitans telluris</name>
    <dbReference type="NCBI Taxonomy" id="2038343"/>
    <lineage>
        <taxon>Bacteria</taxon>
        <taxon>Bacillati</taxon>
        <taxon>Actinomycetota</taxon>
        <taxon>Actinomycetes</taxon>
        <taxon>Jatrophihabitantales</taxon>
        <taxon>Jatrophihabitantaceae</taxon>
        <taxon>Jatrophihabitans</taxon>
    </lineage>
</organism>
<sequence length="187" mass="21255">MTPRKPANVSFGDWVEGQIRDAQRRGVFDDLPGAGQPLTGLPVADDHLSWVANKLRRENLPVAAILPPSLALPKEIEELPGRLARQRSEAQVREILDELNDRILKAHRRPQEGPPLLVMLQDVDKWVGAWRKATEQTRAEQAAGRTARQAAQSARATSPQDASVRTQPRRWRPVRWRPTRRWRVIGR</sequence>
<dbReference type="InterPro" id="IPR018961">
    <property type="entry name" value="DnaJ_homolog_subfam-C_membr-28"/>
</dbReference>
<reference evidence="3" key="1">
    <citation type="journal article" date="2018" name="Int. J. Syst. Evol. Microbiol.">
        <title>Jatrophihabitans telluris sp. nov., isolated from sediment soil of lava forest wetlands and the emended description of the genus Jatrophihabitans.</title>
        <authorList>
            <person name="Lee K.C."/>
            <person name="Suh M.K."/>
            <person name="Eom M.K."/>
            <person name="Kim K.K."/>
            <person name="Kim J.S."/>
            <person name="Kim D.S."/>
            <person name="Ko S.H."/>
            <person name="Shin Y.K."/>
            <person name="Lee J.S."/>
        </authorList>
    </citation>
    <scope>NUCLEOTIDE SEQUENCE</scope>
    <source>
        <strain evidence="3">N237</strain>
    </source>
</reference>
<name>A0ABY4R6V6_9ACTN</name>
<reference evidence="3" key="2">
    <citation type="submission" date="2022-05" db="EMBL/GenBank/DDBJ databases">
        <authorList>
            <person name="Kim J.-S."/>
            <person name="Lee K."/>
            <person name="Suh M."/>
            <person name="Eom M."/>
            <person name="Kim J.-S."/>
            <person name="Kim D.-S."/>
            <person name="Ko S.-H."/>
            <person name="Shin Y."/>
            <person name="Lee J.-S."/>
        </authorList>
    </citation>
    <scope>NUCLEOTIDE SEQUENCE</scope>
    <source>
        <strain evidence="3">N237</strain>
    </source>
</reference>
<dbReference type="RefSeq" id="WP_249774115.1">
    <property type="nucleotide sequence ID" value="NZ_CP097332.1"/>
</dbReference>
<evidence type="ECO:0000313" key="4">
    <source>
        <dbReference type="Proteomes" id="UP001056336"/>
    </source>
</evidence>
<dbReference type="EMBL" id="CP097332">
    <property type="protein sequence ID" value="UQX90219.1"/>
    <property type="molecule type" value="Genomic_DNA"/>
</dbReference>
<dbReference type="Proteomes" id="UP001056336">
    <property type="component" value="Chromosome"/>
</dbReference>